<dbReference type="Proteomes" id="UP000662857">
    <property type="component" value="Chromosome"/>
</dbReference>
<evidence type="ECO:0000313" key="2">
    <source>
        <dbReference type="EMBL" id="QSB16705.1"/>
    </source>
</evidence>
<gene>
    <name evidence="2" type="ORF">JQS43_10735</name>
</gene>
<evidence type="ECO:0000256" key="1">
    <source>
        <dbReference type="SAM" id="MobiDB-lite"/>
    </source>
</evidence>
<dbReference type="AlphaFoldDB" id="A0A895YL51"/>
<dbReference type="EMBL" id="CP070499">
    <property type="protein sequence ID" value="QSB16705.1"/>
    <property type="molecule type" value="Genomic_DNA"/>
</dbReference>
<dbReference type="RefSeq" id="WP_239678937.1">
    <property type="nucleotide sequence ID" value="NZ_CP070499.1"/>
</dbReference>
<name>A0A895YL51_9ACTN</name>
<accession>A0A895YL51</accession>
<proteinExistence type="predicted"/>
<reference evidence="2" key="1">
    <citation type="submission" date="2021-02" db="EMBL/GenBank/DDBJ databases">
        <title>Natrosporangium hydrolyticum gen. nov., sp. nov, a haloalkaliphilic actinobacterium from a soda solonchak soil.</title>
        <authorList>
            <person name="Sorokin D.Y."/>
            <person name="Khijniak T.V."/>
            <person name="Zakharycheva A.P."/>
            <person name="Boueva O.V."/>
            <person name="Ariskina E.V."/>
            <person name="Hahnke R.L."/>
            <person name="Bunk B."/>
            <person name="Sproer C."/>
            <person name="Schumann P."/>
            <person name="Evtushenko L.I."/>
            <person name="Kublanov I.V."/>
        </authorList>
    </citation>
    <scope>NUCLEOTIDE SEQUENCE</scope>
    <source>
        <strain evidence="2">DSM 106523</strain>
    </source>
</reference>
<feature type="compositionally biased region" description="Acidic residues" evidence="1">
    <location>
        <begin position="24"/>
        <end position="41"/>
    </location>
</feature>
<feature type="region of interest" description="Disordered" evidence="1">
    <location>
        <begin position="1"/>
        <end position="43"/>
    </location>
</feature>
<dbReference type="KEGG" id="nhy:JQS43_10735"/>
<protein>
    <submittedName>
        <fullName evidence="2">RICIN domain-containing protein</fullName>
    </submittedName>
</protein>
<organism evidence="2 3">
    <name type="scientific">Natronosporangium hydrolyticum</name>
    <dbReference type="NCBI Taxonomy" id="2811111"/>
    <lineage>
        <taxon>Bacteria</taxon>
        <taxon>Bacillati</taxon>
        <taxon>Actinomycetota</taxon>
        <taxon>Actinomycetes</taxon>
        <taxon>Micromonosporales</taxon>
        <taxon>Micromonosporaceae</taxon>
        <taxon>Natronosporangium</taxon>
    </lineage>
</organism>
<feature type="compositionally biased region" description="Acidic residues" evidence="1">
    <location>
        <begin position="1"/>
        <end position="11"/>
    </location>
</feature>
<sequence length="189" mass="19601">MAACDDAESDQDAAPPPAATTEPESTEEPPDDGTATTDDDAILAGDRQITIEVVEHPEMILLVDGEGRLGPSPGPDDFDTFVLVPSGEDTHMIRTAVPDESGEPACMGIDNSGTSSLTVLAAACDAGRDGQLFTIEDIEDGGYAISNNSAYLQLSTQSGDLIAEELGHSRLDTTFTFTDEGEAPAAPGE</sequence>
<keyword evidence="3" id="KW-1185">Reference proteome</keyword>
<evidence type="ECO:0000313" key="3">
    <source>
        <dbReference type="Proteomes" id="UP000662857"/>
    </source>
</evidence>
<dbReference type="CDD" id="cd00161">
    <property type="entry name" value="beta-trefoil_Ricin-like"/>
    <property type="match status" value="1"/>
</dbReference>